<dbReference type="EMBL" id="REGN01012578">
    <property type="protein sequence ID" value="RMZ95120.1"/>
    <property type="molecule type" value="Genomic_DNA"/>
</dbReference>
<organism evidence="2 3">
    <name type="scientific">Brachionus plicatilis</name>
    <name type="common">Marine rotifer</name>
    <name type="synonym">Brachionus muelleri</name>
    <dbReference type="NCBI Taxonomy" id="10195"/>
    <lineage>
        <taxon>Eukaryota</taxon>
        <taxon>Metazoa</taxon>
        <taxon>Spiralia</taxon>
        <taxon>Gnathifera</taxon>
        <taxon>Rotifera</taxon>
        <taxon>Eurotatoria</taxon>
        <taxon>Monogononta</taxon>
        <taxon>Pseudotrocha</taxon>
        <taxon>Ploima</taxon>
        <taxon>Brachionidae</taxon>
        <taxon>Brachionus</taxon>
    </lineage>
</organism>
<protein>
    <submittedName>
        <fullName evidence="2">Uncharacterized protein</fullName>
    </submittedName>
</protein>
<sequence>MNLINEVLIGLLRHGPFKKYLIILSSAVTFFIFSSNNIFSDNSYSNIIGCFQIDNRWEAAEHRFYLEISEFLSVFVLCPHLGRYFFKVVARVLRTNPFQWLVLRHCSKRKFYFGLEC</sequence>
<feature type="transmembrane region" description="Helical" evidence="1">
    <location>
        <begin position="20"/>
        <end position="39"/>
    </location>
</feature>
<keyword evidence="1" id="KW-1133">Transmembrane helix</keyword>
<accession>A0A3M7P8M7</accession>
<keyword evidence="1" id="KW-0812">Transmembrane</keyword>
<dbReference type="AlphaFoldDB" id="A0A3M7P8M7"/>
<keyword evidence="3" id="KW-1185">Reference proteome</keyword>
<proteinExistence type="predicted"/>
<evidence type="ECO:0000256" key="1">
    <source>
        <dbReference type="SAM" id="Phobius"/>
    </source>
</evidence>
<name>A0A3M7P8M7_BRAPC</name>
<gene>
    <name evidence="2" type="ORF">BpHYR1_032359</name>
</gene>
<evidence type="ECO:0000313" key="2">
    <source>
        <dbReference type="EMBL" id="RMZ95120.1"/>
    </source>
</evidence>
<reference evidence="2 3" key="1">
    <citation type="journal article" date="2018" name="Sci. Rep.">
        <title>Genomic signatures of local adaptation to the degree of environmental predictability in rotifers.</title>
        <authorList>
            <person name="Franch-Gras L."/>
            <person name="Hahn C."/>
            <person name="Garcia-Roger E.M."/>
            <person name="Carmona M.J."/>
            <person name="Serra M."/>
            <person name="Gomez A."/>
        </authorList>
    </citation>
    <scope>NUCLEOTIDE SEQUENCE [LARGE SCALE GENOMIC DNA]</scope>
    <source>
        <strain evidence="2">HYR1</strain>
    </source>
</reference>
<comment type="caution">
    <text evidence="2">The sequence shown here is derived from an EMBL/GenBank/DDBJ whole genome shotgun (WGS) entry which is preliminary data.</text>
</comment>
<evidence type="ECO:0000313" key="3">
    <source>
        <dbReference type="Proteomes" id="UP000276133"/>
    </source>
</evidence>
<keyword evidence="1" id="KW-0472">Membrane</keyword>
<dbReference type="Proteomes" id="UP000276133">
    <property type="component" value="Unassembled WGS sequence"/>
</dbReference>